<keyword evidence="1" id="KW-1133">Transmembrane helix</keyword>
<name>A0A0D3JML9_EMIH1</name>
<feature type="transmembrane region" description="Helical" evidence="1">
    <location>
        <begin position="101"/>
        <end position="122"/>
    </location>
</feature>
<sequence length="243" mass="26965">MFAIMGIQAIFTAALCINFAREGVSQKARSVLCFMAIPAHAWFVVSEIMILPNWPAAMPKEGLYFNIVLWTTFIILSYLGWKESGAALPDTDALIPKGRFGTPLLVWAINNTISYGLPLVLLRDKMMEQYAVDSFMAGFTPDVKFLIDTVLGNTGKLFINNTAAVIAICSVEPTNEDTLYRLSRAVVSVGWYYLGAFAIWANVNFLLDFADPMRTFQFVKDSAVIQYVNHAVVTAPITIKKAK</sequence>
<dbReference type="HOGENOM" id="CLU_1144369_0_0_1"/>
<dbReference type="RefSeq" id="XP_005777183.1">
    <property type="nucleotide sequence ID" value="XM_005777126.1"/>
</dbReference>
<reference evidence="2" key="2">
    <citation type="submission" date="2024-10" db="UniProtKB">
        <authorList>
            <consortium name="EnsemblProtists"/>
        </authorList>
    </citation>
    <scope>IDENTIFICATION</scope>
</reference>
<accession>A0A0D3JML9</accession>
<reference evidence="3" key="1">
    <citation type="journal article" date="2013" name="Nature">
        <title>Pan genome of the phytoplankton Emiliania underpins its global distribution.</title>
        <authorList>
            <person name="Read B.A."/>
            <person name="Kegel J."/>
            <person name="Klute M.J."/>
            <person name="Kuo A."/>
            <person name="Lefebvre S.C."/>
            <person name="Maumus F."/>
            <person name="Mayer C."/>
            <person name="Miller J."/>
            <person name="Monier A."/>
            <person name="Salamov A."/>
            <person name="Young J."/>
            <person name="Aguilar M."/>
            <person name="Claverie J.M."/>
            <person name="Frickenhaus S."/>
            <person name="Gonzalez K."/>
            <person name="Herman E.K."/>
            <person name="Lin Y.C."/>
            <person name="Napier J."/>
            <person name="Ogata H."/>
            <person name="Sarno A.F."/>
            <person name="Shmutz J."/>
            <person name="Schroeder D."/>
            <person name="de Vargas C."/>
            <person name="Verret F."/>
            <person name="von Dassow P."/>
            <person name="Valentin K."/>
            <person name="Van de Peer Y."/>
            <person name="Wheeler G."/>
            <person name="Dacks J.B."/>
            <person name="Delwiche C.F."/>
            <person name="Dyhrman S.T."/>
            <person name="Glockner G."/>
            <person name="John U."/>
            <person name="Richards T."/>
            <person name="Worden A.Z."/>
            <person name="Zhang X."/>
            <person name="Grigoriev I.V."/>
            <person name="Allen A.E."/>
            <person name="Bidle K."/>
            <person name="Borodovsky M."/>
            <person name="Bowler C."/>
            <person name="Brownlee C."/>
            <person name="Cock J.M."/>
            <person name="Elias M."/>
            <person name="Gladyshev V.N."/>
            <person name="Groth M."/>
            <person name="Guda C."/>
            <person name="Hadaegh A."/>
            <person name="Iglesias-Rodriguez M.D."/>
            <person name="Jenkins J."/>
            <person name="Jones B.M."/>
            <person name="Lawson T."/>
            <person name="Leese F."/>
            <person name="Lindquist E."/>
            <person name="Lobanov A."/>
            <person name="Lomsadze A."/>
            <person name="Malik S.B."/>
            <person name="Marsh M.E."/>
            <person name="Mackinder L."/>
            <person name="Mock T."/>
            <person name="Mueller-Roeber B."/>
            <person name="Pagarete A."/>
            <person name="Parker M."/>
            <person name="Probert I."/>
            <person name="Quesneville H."/>
            <person name="Raines C."/>
            <person name="Rensing S.A."/>
            <person name="Riano-Pachon D.M."/>
            <person name="Richier S."/>
            <person name="Rokitta S."/>
            <person name="Shiraiwa Y."/>
            <person name="Soanes D.M."/>
            <person name="van der Giezen M."/>
            <person name="Wahlund T.M."/>
            <person name="Williams B."/>
            <person name="Wilson W."/>
            <person name="Wolfe G."/>
            <person name="Wurch L.L."/>
        </authorList>
    </citation>
    <scope>NUCLEOTIDE SEQUENCE</scope>
</reference>
<keyword evidence="1" id="KW-0812">Transmembrane</keyword>
<dbReference type="EnsemblProtists" id="EOD24754">
    <property type="protein sequence ID" value="EOD24754"/>
    <property type="gene ID" value="EMIHUDRAFT_367632"/>
</dbReference>
<feature type="transmembrane region" description="Helical" evidence="1">
    <location>
        <begin position="63"/>
        <end position="81"/>
    </location>
</feature>
<dbReference type="GeneID" id="17270299"/>
<keyword evidence="1" id="KW-0472">Membrane</keyword>
<keyword evidence="3" id="KW-1185">Reference proteome</keyword>
<protein>
    <submittedName>
        <fullName evidence="2">Uncharacterized protein</fullName>
    </submittedName>
</protein>
<evidence type="ECO:0000256" key="1">
    <source>
        <dbReference type="SAM" id="Phobius"/>
    </source>
</evidence>
<feature type="transmembrane region" description="Helical" evidence="1">
    <location>
        <begin position="189"/>
        <end position="207"/>
    </location>
</feature>
<proteinExistence type="predicted"/>
<feature type="transmembrane region" description="Helical" evidence="1">
    <location>
        <begin position="30"/>
        <end position="51"/>
    </location>
</feature>
<organism evidence="2 3">
    <name type="scientific">Emiliania huxleyi (strain CCMP1516)</name>
    <dbReference type="NCBI Taxonomy" id="280463"/>
    <lineage>
        <taxon>Eukaryota</taxon>
        <taxon>Haptista</taxon>
        <taxon>Haptophyta</taxon>
        <taxon>Prymnesiophyceae</taxon>
        <taxon>Isochrysidales</taxon>
        <taxon>Noelaerhabdaceae</taxon>
        <taxon>Emiliania</taxon>
    </lineage>
</organism>
<dbReference type="Proteomes" id="UP000013827">
    <property type="component" value="Unassembled WGS sequence"/>
</dbReference>
<evidence type="ECO:0000313" key="3">
    <source>
        <dbReference type="Proteomes" id="UP000013827"/>
    </source>
</evidence>
<dbReference type="AlphaFoldDB" id="A0A0D3JML9"/>
<dbReference type="KEGG" id="ehx:EMIHUDRAFT_367632"/>
<dbReference type="PaxDb" id="2903-EOD24754"/>
<evidence type="ECO:0000313" key="2">
    <source>
        <dbReference type="EnsemblProtists" id="EOD24754"/>
    </source>
</evidence>